<sequence length="65" mass="6715">MSAGIIGAIALKKPGLAAKTEGNLTANLGEELIKVRHHTSFSSLKGIKNSGSINASRGLPYPQAK</sequence>
<feature type="region of interest" description="Disordered" evidence="1">
    <location>
        <begin position="46"/>
        <end position="65"/>
    </location>
</feature>
<comment type="caution">
    <text evidence="2">The sequence shown here is derived from an EMBL/GenBank/DDBJ whole genome shotgun (WGS) entry which is preliminary data.</text>
</comment>
<keyword evidence="3" id="KW-1185">Reference proteome</keyword>
<accession>A0ABW2LYW0</accession>
<evidence type="ECO:0000256" key="1">
    <source>
        <dbReference type="SAM" id="MobiDB-lite"/>
    </source>
</evidence>
<evidence type="ECO:0000313" key="3">
    <source>
        <dbReference type="Proteomes" id="UP001596550"/>
    </source>
</evidence>
<dbReference type="Proteomes" id="UP001596550">
    <property type="component" value="Unassembled WGS sequence"/>
</dbReference>
<reference evidence="3" key="1">
    <citation type="journal article" date="2019" name="Int. J. Syst. Evol. Microbiol.">
        <title>The Global Catalogue of Microorganisms (GCM) 10K type strain sequencing project: providing services to taxonomists for standard genome sequencing and annotation.</title>
        <authorList>
            <consortium name="The Broad Institute Genomics Platform"/>
            <consortium name="The Broad Institute Genome Sequencing Center for Infectious Disease"/>
            <person name="Wu L."/>
            <person name="Ma J."/>
        </authorList>
    </citation>
    <scope>NUCLEOTIDE SEQUENCE [LARGE SCALE GENOMIC DNA]</scope>
    <source>
        <strain evidence="3">CCUG 54781</strain>
    </source>
</reference>
<evidence type="ECO:0000313" key="2">
    <source>
        <dbReference type="EMBL" id="MFC7346928.1"/>
    </source>
</evidence>
<organism evidence="2 3">
    <name type="scientific">Chryseobacterium zhengzhouense</name>
    <dbReference type="NCBI Taxonomy" id="1636086"/>
    <lineage>
        <taxon>Bacteria</taxon>
        <taxon>Pseudomonadati</taxon>
        <taxon>Bacteroidota</taxon>
        <taxon>Flavobacteriia</taxon>
        <taxon>Flavobacteriales</taxon>
        <taxon>Weeksellaceae</taxon>
        <taxon>Chryseobacterium group</taxon>
        <taxon>Chryseobacterium</taxon>
    </lineage>
</organism>
<dbReference type="EMBL" id="JBHTCR010000003">
    <property type="protein sequence ID" value="MFC7346928.1"/>
    <property type="molecule type" value="Genomic_DNA"/>
</dbReference>
<name>A0ABW2LYW0_9FLAO</name>
<dbReference type="RefSeq" id="WP_378177357.1">
    <property type="nucleotide sequence ID" value="NZ_JBHTCR010000003.1"/>
</dbReference>
<protein>
    <submittedName>
        <fullName evidence="2">Uncharacterized protein</fullName>
    </submittedName>
</protein>
<proteinExistence type="predicted"/>
<gene>
    <name evidence="2" type="ORF">ACFQO9_09400</name>
</gene>